<gene>
    <name evidence="1" type="ORF">BECKLPF1236B_GA0070989_10361</name>
</gene>
<sequence>MLSRAGIPGCLSSHFSIIFKLENTYTSSGHFIGARRCSDSATDTPHCSSTTYPGSGSCSSLSGTISRNSNSLFCLFPAQLRRRVKFCKMPICFANAKSRLVGVRRSFAKNGTKPLHGYRHGTTDDALDDLLCGGRNSISCHPSKQSRSTAASSATWGG</sequence>
<dbReference type="EMBL" id="CAADFK010000036">
    <property type="protein sequence ID" value="VFK12473.1"/>
    <property type="molecule type" value="Genomic_DNA"/>
</dbReference>
<dbReference type="AlphaFoldDB" id="A0A450W5Z1"/>
<name>A0A450W5Z1_9GAMM</name>
<proteinExistence type="predicted"/>
<evidence type="ECO:0000313" key="1">
    <source>
        <dbReference type="EMBL" id="VFK12473.1"/>
    </source>
</evidence>
<reference evidence="1" key="1">
    <citation type="submission" date="2019-02" db="EMBL/GenBank/DDBJ databases">
        <authorList>
            <person name="Gruber-Vodicka R. H."/>
            <person name="Seah K. B. B."/>
        </authorList>
    </citation>
    <scope>NUCLEOTIDE SEQUENCE</scope>
    <source>
        <strain evidence="1">BECK_S313</strain>
    </source>
</reference>
<protein>
    <submittedName>
        <fullName evidence="1">Uncharacterized protein</fullName>
    </submittedName>
</protein>
<accession>A0A450W5Z1</accession>
<organism evidence="1">
    <name type="scientific">Candidatus Kentrum sp. LPFa</name>
    <dbReference type="NCBI Taxonomy" id="2126335"/>
    <lineage>
        <taxon>Bacteria</taxon>
        <taxon>Pseudomonadati</taxon>
        <taxon>Pseudomonadota</taxon>
        <taxon>Gammaproteobacteria</taxon>
        <taxon>Candidatus Kentrum</taxon>
    </lineage>
</organism>